<evidence type="ECO:0000313" key="1">
    <source>
        <dbReference type="EMBL" id="SHJ52564.1"/>
    </source>
</evidence>
<organism evidence="1 2">
    <name type="scientific">Clostridium cavendishii DSM 21758</name>
    <dbReference type="NCBI Taxonomy" id="1121302"/>
    <lineage>
        <taxon>Bacteria</taxon>
        <taxon>Bacillati</taxon>
        <taxon>Bacillota</taxon>
        <taxon>Clostridia</taxon>
        <taxon>Eubacteriales</taxon>
        <taxon>Clostridiaceae</taxon>
        <taxon>Clostridium</taxon>
    </lineage>
</organism>
<dbReference type="STRING" id="1121302.SAMN02745163_02068"/>
<evidence type="ECO:0000313" key="2">
    <source>
        <dbReference type="Proteomes" id="UP000184310"/>
    </source>
</evidence>
<dbReference type="RefSeq" id="WP_072986798.1">
    <property type="nucleotide sequence ID" value="NZ_FQZB01000009.1"/>
</dbReference>
<dbReference type="Proteomes" id="UP000184310">
    <property type="component" value="Unassembled WGS sequence"/>
</dbReference>
<dbReference type="AlphaFoldDB" id="A0A1M6K104"/>
<proteinExistence type="predicted"/>
<keyword evidence="2" id="KW-1185">Reference proteome</keyword>
<accession>A0A1M6K104</accession>
<reference evidence="1 2" key="1">
    <citation type="submission" date="2016-11" db="EMBL/GenBank/DDBJ databases">
        <authorList>
            <person name="Jaros S."/>
            <person name="Januszkiewicz K."/>
            <person name="Wedrychowicz H."/>
        </authorList>
    </citation>
    <scope>NUCLEOTIDE SEQUENCE [LARGE SCALE GENOMIC DNA]</scope>
    <source>
        <strain evidence="1 2">DSM 21758</strain>
    </source>
</reference>
<protein>
    <submittedName>
        <fullName evidence="1">Uncharacterized protein</fullName>
    </submittedName>
</protein>
<dbReference type="EMBL" id="FQZB01000009">
    <property type="protein sequence ID" value="SHJ52564.1"/>
    <property type="molecule type" value="Genomic_DNA"/>
</dbReference>
<sequence length="75" mass="8702">MNEFEKEMERIEFRHAMEDINNRMDQVLQSIQMASKIQRNYFNGLIESGFNEEQALQIVIAHGVNIGGSVQSKEE</sequence>
<gene>
    <name evidence="1" type="ORF">SAMN02745163_02068</name>
</gene>
<name>A0A1M6K104_9CLOT</name>
<dbReference type="OrthoDB" id="2941652at2"/>